<evidence type="ECO:0000256" key="3">
    <source>
        <dbReference type="ARBA" id="ARBA00022630"/>
    </source>
</evidence>
<dbReference type="EMBL" id="JBBXMP010000245">
    <property type="protein sequence ID" value="KAL0059181.1"/>
    <property type="molecule type" value="Genomic_DNA"/>
</dbReference>
<evidence type="ECO:0000256" key="6">
    <source>
        <dbReference type="ARBA" id="ARBA00023002"/>
    </source>
</evidence>
<evidence type="ECO:0008006" key="10">
    <source>
        <dbReference type="Google" id="ProtNLM"/>
    </source>
</evidence>
<evidence type="ECO:0000256" key="2">
    <source>
        <dbReference type="ARBA" id="ARBA00010139"/>
    </source>
</evidence>
<keyword evidence="4" id="KW-0274">FAD</keyword>
<comment type="cofactor">
    <cofactor evidence="1">
        <name>FAD</name>
        <dbReference type="ChEBI" id="CHEBI:57692"/>
    </cofactor>
</comment>
<accession>A0ABR2ZC06</accession>
<reference evidence="8 9" key="1">
    <citation type="submission" date="2024-05" db="EMBL/GenBank/DDBJ databases">
        <title>A draft genome resource for the thread blight pathogen Marasmius tenuissimus strain MS-2.</title>
        <authorList>
            <person name="Yulfo-Soto G.E."/>
            <person name="Baruah I.K."/>
            <person name="Amoako-Attah I."/>
            <person name="Bukari Y."/>
            <person name="Meinhardt L.W."/>
            <person name="Bailey B.A."/>
            <person name="Cohen S.P."/>
        </authorList>
    </citation>
    <scope>NUCLEOTIDE SEQUENCE [LARGE SCALE GENOMIC DNA]</scope>
    <source>
        <strain evidence="8 9">MS-2</strain>
    </source>
</reference>
<dbReference type="InterPro" id="IPR036188">
    <property type="entry name" value="FAD/NAD-bd_sf"/>
</dbReference>
<evidence type="ECO:0000256" key="5">
    <source>
        <dbReference type="ARBA" id="ARBA00022857"/>
    </source>
</evidence>
<evidence type="ECO:0000256" key="4">
    <source>
        <dbReference type="ARBA" id="ARBA00022827"/>
    </source>
</evidence>
<proteinExistence type="inferred from homology"/>
<keyword evidence="6" id="KW-0560">Oxidoreductase</keyword>
<keyword evidence="5" id="KW-0521">NADP</keyword>
<dbReference type="Gene3D" id="3.50.50.60">
    <property type="entry name" value="FAD/NAD(P)-binding domain"/>
    <property type="match status" value="1"/>
</dbReference>
<dbReference type="Proteomes" id="UP001437256">
    <property type="component" value="Unassembled WGS sequence"/>
</dbReference>
<name>A0ABR2ZC06_9AGAR</name>
<gene>
    <name evidence="8" type="ORF">AAF712_014105</name>
</gene>
<comment type="similarity">
    <text evidence="2">Belongs to the FAD-binding monooxygenase family.</text>
</comment>
<evidence type="ECO:0000256" key="7">
    <source>
        <dbReference type="ARBA" id="ARBA00023033"/>
    </source>
</evidence>
<dbReference type="SUPFAM" id="SSF51905">
    <property type="entry name" value="FAD/NAD(P)-binding domain"/>
    <property type="match status" value="1"/>
</dbReference>
<keyword evidence="7" id="KW-0503">Monooxygenase</keyword>
<organism evidence="8 9">
    <name type="scientific">Marasmius tenuissimus</name>
    <dbReference type="NCBI Taxonomy" id="585030"/>
    <lineage>
        <taxon>Eukaryota</taxon>
        <taxon>Fungi</taxon>
        <taxon>Dikarya</taxon>
        <taxon>Basidiomycota</taxon>
        <taxon>Agaricomycotina</taxon>
        <taxon>Agaricomycetes</taxon>
        <taxon>Agaricomycetidae</taxon>
        <taxon>Agaricales</taxon>
        <taxon>Marasmiineae</taxon>
        <taxon>Marasmiaceae</taxon>
        <taxon>Marasmius</taxon>
    </lineage>
</organism>
<sequence>MLWKDWNWKEKYPGGEELRSYFRYVNDKLDLKKNIMFNTHVIGAEWKEDEGHWEVKTDNGLVVHPRFLVLATGALSVPYTPGFKPSKTL</sequence>
<evidence type="ECO:0000313" key="9">
    <source>
        <dbReference type="Proteomes" id="UP001437256"/>
    </source>
</evidence>
<keyword evidence="9" id="KW-1185">Reference proteome</keyword>
<evidence type="ECO:0000256" key="1">
    <source>
        <dbReference type="ARBA" id="ARBA00001974"/>
    </source>
</evidence>
<evidence type="ECO:0000313" key="8">
    <source>
        <dbReference type="EMBL" id="KAL0059181.1"/>
    </source>
</evidence>
<dbReference type="InterPro" id="IPR050775">
    <property type="entry name" value="FAD-binding_Monooxygenases"/>
</dbReference>
<comment type="caution">
    <text evidence="8">The sequence shown here is derived from an EMBL/GenBank/DDBJ whole genome shotgun (WGS) entry which is preliminary data.</text>
</comment>
<keyword evidence="3" id="KW-0285">Flavoprotein</keyword>
<dbReference type="PANTHER" id="PTHR43098:SF3">
    <property type="entry name" value="L-ORNITHINE N(5)-MONOOXYGENASE-RELATED"/>
    <property type="match status" value="1"/>
</dbReference>
<protein>
    <recommendedName>
        <fullName evidence="10">Flavin-containing monooxygenase</fullName>
    </recommendedName>
</protein>
<dbReference type="PANTHER" id="PTHR43098">
    <property type="entry name" value="L-ORNITHINE N(5)-MONOOXYGENASE-RELATED"/>
    <property type="match status" value="1"/>
</dbReference>